<dbReference type="InterPro" id="IPR003870">
    <property type="entry name" value="DUF222"/>
</dbReference>
<dbReference type="InterPro" id="IPR002711">
    <property type="entry name" value="HNH"/>
</dbReference>
<sequence>MAFGEPSAPQPLLLDQYERLHALLDEISETASTACSDTDLLEVAIEHERAERRMLSLFADHMVAIDERSAYRKVGCQTVTNFVTSVLNRRGEANRLLNRVWAIGKFPDMQGEALEPRFAETAKGVADGGISGRNVDVIVEVMRKIPAGVDAADREAAEATLAHYAREYDPASLRELGARILAHLDPDGTLTDDRDRARMRGMRLGPQDAQLMSTLTATLDPKTRAMLDVVLAVWAAPGMNNPDDPSSPIGDPAKADPEALAAAAERDDRSTEKRNHDAFSALLRCVLDGGALGGSHHGLPPHVIVTITESALRERAGAPARTATGALLPIKDAVELAAEAQQHLEVFRDNTAEVLYLGRSKRLASRAQRIAAVGRDGGCTCPRCTRSSFDSELHHVIEWAAENGPTDIDNLTTTCGAHNRAVGAREDQWATTIVADGVDAGRVVWHPPRSHPDQTPRVNRAHRTGEVLSRMRADACRRLPTPVRHAGRGREGGAVGYRRRSTLTIR</sequence>
<reference evidence="4 5" key="1">
    <citation type="submission" date="2012-08" db="EMBL/GenBank/DDBJ databases">
        <title>Whole genome shotgun sequence of Gordonia namibiensis NBRC 108229.</title>
        <authorList>
            <person name="Isaki-Nakamura S."/>
            <person name="Hosoyama A."/>
            <person name="Tsuchikane K."/>
            <person name="Katsumata H."/>
            <person name="Baba S."/>
            <person name="Yamazaki S."/>
            <person name="Fujita N."/>
        </authorList>
    </citation>
    <scope>NUCLEOTIDE SEQUENCE [LARGE SCALE GENOMIC DNA]</scope>
    <source>
        <strain evidence="4 5">NBRC 108229</strain>
    </source>
</reference>
<feature type="compositionally biased region" description="Basic and acidic residues" evidence="2">
    <location>
        <begin position="264"/>
        <end position="274"/>
    </location>
</feature>
<dbReference type="Gene3D" id="1.10.30.50">
    <property type="match status" value="1"/>
</dbReference>
<evidence type="ECO:0000256" key="2">
    <source>
        <dbReference type="SAM" id="MobiDB-lite"/>
    </source>
</evidence>
<dbReference type="Pfam" id="PF01844">
    <property type="entry name" value="HNH"/>
    <property type="match status" value="1"/>
</dbReference>
<organism evidence="4 5">
    <name type="scientific">Gordonia namibiensis NBRC 108229</name>
    <dbReference type="NCBI Taxonomy" id="1208314"/>
    <lineage>
        <taxon>Bacteria</taxon>
        <taxon>Bacillati</taxon>
        <taxon>Actinomycetota</taxon>
        <taxon>Actinomycetes</taxon>
        <taxon>Mycobacteriales</taxon>
        <taxon>Gordoniaceae</taxon>
        <taxon>Gordonia</taxon>
    </lineage>
</organism>
<dbReference type="GO" id="GO:0004519">
    <property type="term" value="F:endonuclease activity"/>
    <property type="evidence" value="ECO:0007669"/>
    <property type="project" value="InterPro"/>
</dbReference>
<proteinExistence type="inferred from homology"/>
<evidence type="ECO:0000313" key="5">
    <source>
        <dbReference type="Proteomes" id="UP000035058"/>
    </source>
</evidence>
<gene>
    <name evidence="4" type="ORF">GONAM_60_00450</name>
</gene>
<evidence type="ECO:0000259" key="3">
    <source>
        <dbReference type="SMART" id="SM00507"/>
    </source>
</evidence>
<dbReference type="InterPro" id="IPR003615">
    <property type="entry name" value="HNH_nuc"/>
</dbReference>
<protein>
    <recommendedName>
        <fullName evidence="3">HNH nuclease domain-containing protein</fullName>
    </recommendedName>
</protein>
<dbReference type="GO" id="GO:0008270">
    <property type="term" value="F:zinc ion binding"/>
    <property type="evidence" value="ECO:0007669"/>
    <property type="project" value="InterPro"/>
</dbReference>
<accession>K6XV61</accession>
<dbReference type="EMBL" id="BAHE01000060">
    <property type="protein sequence ID" value="GAC02760.1"/>
    <property type="molecule type" value="Genomic_DNA"/>
</dbReference>
<dbReference type="Pfam" id="PF02720">
    <property type="entry name" value="DUF222"/>
    <property type="match status" value="1"/>
</dbReference>
<dbReference type="CDD" id="cd00085">
    <property type="entry name" value="HNHc"/>
    <property type="match status" value="1"/>
</dbReference>
<name>K6XV61_9ACTN</name>
<dbReference type="RefSeq" id="WP_006868889.1">
    <property type="nucleotide sequence ID" value="NZ_BAHE01000060.1"/>
</dbReference>
<evidence type="ECO:0000256" key="1">
    <source>
        <dbReference type="ARBA" id="ARBA00023450"/>
    </source>
</evidence>
<keyword evidence="5" id="KW-1185">Reference proteome</keyword>
<comment type="similarity">
    <text evidence="1">Belongs to the Rv1128c/1148c/1588c/1702c/1945/3466 family.</text>
</comment>
<dbReference type="SMART" id="SM00507">
    <property type="entry name" value="HNHc"/>
    <property type="match status" value="1"/>
</dbReference>
<dbReference type="GO" id="GO:0003676">
    <property type="term" value="F:nucleic acid binding"/>
    <property type="evidence" value="ECO:0007669"/>
    <property type="project" value="InterPro"/>
</dbReference>
<feature type="domain" description="HNH nuclease" evidence="3">
    <location>
        <begin position="367"/>
        <end position="420"/>
    </location>
</feature>
<evidence type="ECO:0000313" key="4">
    <source>
        <dbReference type="EMBL" id="GAC02760.1"/>
    </source>
</evidence>
<dbReference type="Proteomes" id="UP000035058">
    <property type="component" value="Unassembled WGS sequence"/>
</dbReference>
<feature type="region of interest" description="Disordered" evidence="2">
    <location>
        <begin position="241"/>
        <end position="274"/>
    </location>
</feature>
<dbReference type="AlphaFoldDB" id="K6XV61"/>
<comment type="caution">
    <text evidence="4">The sequence shown here is derived from an EMBL/GenBank/DDBJ whole genome shotgun (WGS) entry which is preliminary data.</text>
</comment>